<proteinExistence type="predicted"/>
<evidence type="ECO:0000256" key="1">
    <source>
        <dbReference type="SAM" id="MobiDB-lite"/>
    </source>
</evidence>
<comment type="caution">
    <text evidence="2">The sequence shown here is derived from an EMBL/GenBank/DDBJ whole genome shotgun (WGS) entry which is preliminary data.</text>
</comment>
<sequence>MGKRPRPPKEATSRAKAKASPKVSALPGPPQPAGLMDDGDAAINAKYLSVIDEHVQRILSHPLFEGIRAFDPLQMGADTDRHNAVGMRKPIEIGDAVNAMTGGSGSGAVSGGGNIFWVMFNFQANPGVPISLKKVTELSEYHYALGERPGPPCLPIHAFLSANISEDTLKATLAAGELKLTTPPESIHAWELKQWLEYALSAEFTFAKLESTGDAHFSAVRLRENLSVHKRLMGRAALGRILEVSSFKSRKEKLSGPMSSKAIEIEYKQHCNIKDPEEQVTANFVDNALSIVKRMLSISGVMTILSEAEDTCEATAFDSVSKLHAIVSKVEVCCFKHTVKTYLTSTWLDNSDLPSHVKESFRTSLSDHATYRASNGFPDEEVDLSWEASFSTAADSFYGIFEALIYSDAYDEGVIKPAIRAKKAVSDMLTSPGLKELMNEAAEDLQNEAKGDGCGNGDDEDGGDLLDMGEADEVQLSIAMGPGATANEGTIQTPVKKQSINPRLLLNPHMAPETVELLKPCDSETLGSVEK</sequence>
<feature type="compositionally biased region" description="Acidic residues" evidence="1">
    <location>
        <begin position="457"/>
        <end position="466"/>
    </location>
</feature>
<reference evidence="2" key="1">
    <citation type="submission" date="2023-10" db="EMBL/GenBank/DDBJ databases">
        <authorList>
            <person name="Chen Y."/>
            <person name="Shah S."/>
            <person name="Dougan E. K."/>
            <person name="Thang M."/>
            <person name="Chan C."/>
        </authorList>
    </citation>
    <scope>NUCLEOTIDE SEQUENCE [LARGE SCALE GENOMIC DNA]</scope>
</reference>
<feature type="region of interest" description="Disordered" evidence="1">
    <location>
        <begin position="447"/>
        <end position="466"/>
    </location>
</feature>
<keyword evidence="3" id="KW-1185">Reference proteome</keyword>
<protein>
    <submittedName>
        <fullName evidence="2">Uncharacterized protein</fullName>
    </submittedName>
</protein>
<feature type="non-terminal residue" evidence="2">
    <location>
        <position position="531"/>
    </location>
</feature>
<organism evidence="2 3">
    <name type="scientific">Prorocentrum cordatum</name>
    <dbReference type="NCBI Taxonomy" id="2364126"/>
    <lineage>
        <taxon>Eukaryota</taxon>
        <taxon>Sar</taxon>
        <taxon>Alveolata</taxon>
        <taxon>Dinophyceae</taxon>
        <taxon>Prorocentrales</taxon>
        <taxon>Prorocentraceae</taxon>
        <taxon>Prorocentrum</taxon>
    </lineage>
</organism>
<gene>
    <name evidence="2" type="ORF">PCOR1329_LOCUS52918</name>
</gene>
<dbReference type="EMBL" id="CAUYUJ010016446">
    <property type="protein sequence ID" value="CAK0865372.1"/>
    <property type="molecule type" value="Genomic_DNA"/>
</dbReference>
<dbReference type="Proteomes" id="UP001189429">
    <property type="component" value="Unassembled WGS sequence"/>
</dbReference>
<name>A0ABN9V0T7_9DINO</name>
<feature type="region of interest" description="Disordered" evidence="1">
    <location>
        <begin position="1"/>
        <end position="35"/>
    </location>
</feature>
<evidence type="ECO:0000313" key="3">
    <source>
        <dbReference type="Proteomes" id="UP001189429"/>
    </source>
</evidence>
<evidence type="ECO:0000313" key="2">
    <source>
        <dbReference type="EMBL" id="CAK0865372.1"/>
    </source>
</evidence>
<accession>A0ABN9V0T7</accession>